<dbReference type="Gene3D" id="3.80.10.10">
    <property type="entry name" value="Ribonuclease Inhibitor"/>
    <property type="match status" value="1"/>
</dbReference>
<dbReference type="Pfam" id="PF14580">
    <property type="entry name" value="LRR_9"/>
    <property type="match status" value="1"/>
</dbReference>
<reference evidence="5" key="2">
    <citation type="submission" date="2024-08" db="UniProtKB">
        <authorList>
            <consortium name="EnsemblMetazoa"/>
        </authorList>
    </citation>
    <scope>IDENTIFICATION</scope>
</reference>
<accession>A0AAR5P690</accession>
<sequence>IASSINKIDTLVDFQFCKRLEELYIRQNDIRNLHEVVYLQNLTNLKNLWLGENPCCNTDGYRLAVIKALPQLQKLDNVAITQEELRDSQRRGKALCHPEDAHEESEEEYVAESPPQQHPRYQEYPEPEYSPVQRGSPRQETEYALEDSEDPYPREDVSEESRDYSPPQRVSPLVEPEIS</sequence>
<dbReference type="EnsemblMetazoa" id="XM_019900557.1">
    <property type="protein sequence ID" value="XP_019756116.1"/>
    <property type="gene ID" value="LOC109534746"/>
</dbReference>
<feature type="compositionally biased region" description="Basic and acidic residues" evidence="3">
    <location>
        <begin position="84"/>
        <end position="100"/>
    </location>
</feature>
<keyword evidence="2" id="KW-0677">Repeat</keyword>
<evidence type="ECO:0000313" key="6">
    <source>
        <dbReference type="Proteomes" id="UP000019118"/>
    </source>
</evidence>
<feature type="compositionally biased region" description="Acidic residues" evidence="3">
    <location>
        <begin position="101"/>
        <end position="110"/>
    </location>
</feature>
<reference evidence="6" key="1">
    <citation type="journal article" date="2013" name="Genome Biol.">
        <title>Draft genome of the mountain pine beetle, Dendroctonus ponderosae Hopkins, a major forest pest.</title>
        <authorList>
            <person name="Keeling C.I."/>
            <person name="Yuen M.M."/>
            <person name="Liao N.Y."/>
            <person name="Docking T.R."/>
            <person name="Chan S.K."/>
            <person name="Taylor G.A."/>
            <person name="Palmquist D.L."/>
            <person name="Jackman S.D."/>
            <person name="Nguyen A."/>
            <person name="Li M."/>
            <person name="Henderson H."/>
            <person name="Janes J.K."/>
            <person name="Zhao Y."/>
            <person name="Pandoh P."/>
            <person name="Moore R."/>
            <person name="Sperling F.A."/>
            <person name="Huber D.P."/>
            <person name="Birol I."/>
            <person name="Jones S.J."/>
            <person name="Bohlmann J."/>
        </authorList>
    </citation>
    <scope>NUCLEOTIDE SEQUENCE</scope>
</reference>
<name>A0AAR5P690_DENPD</name>
<keyword evidence="6" id="KW-1185">Reference proteome</keyword>
<dbReference type="SMART" id="SM00446">
    <property type="entry name" value="LRRcap"/>
    <property type="match status" value="1"/>
</dbReference>
<dbReference type="AlphaFoldDB" id="A0AAR5P690"/>
<proteinExistence type="predicted"/>
<organism evidence="5 6">
    <name type="scientific">Dendroctonus ponderosae</name>
    <name type="common">Mountain pine beetle</name>
    <dbReference type="NCBI Taxonomy" id="77166"/>
    <lineage>
        <taxon>Eukaryota</taxon>
        <taxon>Metazoa</taxon>
        <taxon>Ecdysozoa</taxon>
        <taxon>Arthropoda</taxon>
        <taxon>Hexapoda</taxon>
        <taxon>Insecta</taxon>
        <taxon>Pterygota</taxon>
        <taxon>Neoptera</taxon>
        <taxon>Endopterygota</taxon>
        <taxon>Coleoptera</taxon>
        <taxon>Polyphaga</taxon>
        <taxon>Cucujiformia</taxon>
        <taxon>Curculionidae</taxon>
        <taxon>Scolytinae</taxon>
        <taxon>Dendroctonus</taxon>
    </lineage>
</organism>
<evidence type="ECO:0000256" key="1">
    <source>
        <dbReference type="ARBA" id="ARBA00022614"/>
    </source>
</evidence>
<feature type="region of interest" description="Disordered" evidence="3">
    <location>
        <begin position="84"/>
        <end position="179"/>
    </location>
</feature>
<evidence type="ECO:0000256" key="3">
    <source>
        <dbReference type="SAM" id="MobiDB-lite"/>
    </source>
</evidence>
<dbReference type="InterPro" id="IPR003603">
    <property type="entry name" value="U2A'_phosphoprotein32A_C"/>
</dbReference>
<dbReference type="Proteomes" id="UP000019118">
    <property type="component" value="Unassembled WGS sequence"/>
</dbReference>
<dbReference type="GO" id="GO:0007010">
    <property type="term" value="P:cytoskeleton organization"/>
    <property type="evidence" value="ECO:0007669"/>
    <property type="project" value="TreeGrafter"/>
</dbReference>
<evidence type="ECO:0000259" key="4">
    <source>
        <dbReference type="SMART" id="SM00446"/>
    </source>
</evidence>
<dbReference type="SUPFAM" id="SSF52058">
    <property type="entry name" value="L domain-like"/>
    <property type="match status" value="1"/>
</dbReference>
<feature type="domain" description="U2A'/phosphoprotein 32 family A C-terminal" evidence="4">
    <location>
        <begin position="58"/>
        <end position="76"/>
    </location>
</feature>
<dbReference type="InterPro" id="IPR032675">
    <property type="entry name" value="LRR_dom_sf"/>
</dbReference>
<evidence type="ECO:0000313" key="5">
    <source>
        <dbReference type="EnsemblMetazoa" id="XP_019756116.1"/>
    </source>
</evidence>
<feature type="compositionally biased region" description="Basic and acidic residues" evidence="3">
    <location>
        <begin position="151"/>
        <end position="163"/>
    </location>
</feature>
<dbReference type="PANTHER" id="PTHR18849">
    <property type="entry name" value="LEUCINE RICH REPEAT PROTEIN"/>
    <property type="match status" value="1"/>
</dbReference>
<dbReference type="PANTHER" id="PTHR18849:SF0">
    <property type="entry name" value="CILIA- AND FLAGELLA-ASSOCIATED PROTEIN 410-RELATED"/>
    <property type="match status" value="1"/>
</dbReference>
<keyword evidence="1" id="KW-0433">Leucine-rich repeat</keyword>
<protein>
    <recommendedName>
        <fullName evidence="4">U2A'/phosphoprotein 32 family A C-terminal domain-containing protein</fullName>
    </recommendedName>
</protein>
<evidence type="ECO:0000256" key="2">
    <source>
        <dbReference type="ARBA" id="ARBA00022737"/>
    </source>
</evidence>